<dbReference type="PANTHER" id="PTHR31744:SF219">
    <property type="entry name" value="NAC DOMAIN-CONTAINING PROTEIN 4"/>
    <property type="match status" value="1"/>
</dbReference>
<feature type="domain" description="NAC" evidence="5">
    <location>
        <begin position="7"/>
        <end position="160"/>
    </location>
</feature>
<dbReference type="FunFam" id="2.170.150.80:FF:000006">
    <property type="entry name" value="NAC domain-containing protein 100-like"/>
    <property type="match status" value="1"/>
</dbReference>
<dbReference type="Pfam" id="PF02365">
    <property type="entry name" value="NAM"/>
    <property type="match status" value="1"/>
</dbReference>
<dbReference type="Gene3D" id="2.170.150.80">
    <property type="entry name" value="NAC domain"/>
    <property type="match status" value="1"/>
</dbReference>
<dbReference type="InterPro" id="IPR036093">
    <property type="entry name" value="NAC_dom_sf"/>
</dbReference>
<reference evidence="6" key="1">
    <citation type="submission" date="2020-09" db="EMBL/GenBank/DDBJ databases">
        <title>Genome-Enabled Discovery of Anthraquinone Biosynthesis in Senna tora.</title>
        <authorList>
            <person name="Kang S.-H."/>
            <person name="Pandey R.P."/>
            <person name="Lee C.-M."/>
            <person name="Sim J.-S."/>
            <person name="Jeong J.-T."/>
            <person name="Choi B.-S."/>
            <person name="Jung M."/>
            <person name="Ginzburg D."/>
            <person name="Zhao K."/>
            <person name="Won S.Y."/>
            <person name="Oh T.-J."/>
            <person name="Yu Y."/>
            <person name="Kim N.-H."/>
            <person name="Lee O.R."/>
            <person name="Lee T.-H."/>
            <person name="Bashyal P."/>
            <person name="Kim T.-S."/>
            <person name="Lee W.-H."/>
            <person name="Kawkins C."/>
            <person name="Kim C.-K."/>
            <person name="Kim J.S."/>
            <person name="Ahn B.O."/>
            <person name="Rhee S.Y."/>
            <person name="Sohng J.K."/>
        </authorList>
    </citation>
    <scope>NUCLEOTIDE SEQUENCE</scope>
    <source>
        <tissue evidence="6">Leaf</tissue>
    </source>
</reference>
<evidence type="ECO:0000256" key="2">
    <source>
        <dbReference type="ARBA" id="ARBA00023125"/>
    </source>
</evidence>
<keyword evidence="2" id="KW-0238">DNA-binding</keyword>
<dbReference type="OrthoDB" id="1424968at2759"/>
<accession>A0A834TN42</accession>
<sequence length="320" mass="36266">MTNVDTLSCGFRFHPTDDELIDHYLCPKTLNSDFDPIAVAEVDLNRVEPWDLPSRAKMGENELYFFSIRDKKYPTGSRTNRATEAGYWKATGKDKDVLRAHKLLIGMKKTLVFYLGRAPRGEKTNWVMHEYRLDPTFAKYNLPIPTDDQSEWVISRVFKKGKGGRRVQIRFGNYPHDMPPLMDASPPPSPPLMDNEMEVGESSHSHVTCFSDTMVDADSLEMETAIQTVINSPIPDSFQVQDQYMRMLMENPVPTQNDDFPAVETNFDADEISSLIYGTNINNTGGNMVENNLIPSEEQVYYPLPPPAAGPGDIVSLWNY</sequence>
<evidence type="ECO:0000256" key="4">
    <source>
        <dbReference type="ARBA" id="ARBA00023242"/>
    </source>
</evidence>
<dbReference type="EMBL" id="JAAIUW010000008">
    <property type="protein sequence ID" value="KAF7820514.1"/>
    <property type="molecule type" value="Genomic_DNA"/>
</dbReference>
<keyword evidence="4" id="KW-0539">Nucleus</keyword>
<dbReference type="GO" id="GO:0000976">
    <property type="term" value="F:transcription cis-regulatory region binding"/>
    <property type="evidence" value="ECO:0007669"/>
    <property type="project" value="UniProtKB-ARBA"/>
</dbReference>
<dbReference type="GO" id="GO:0006355">
    <property type="term" value="P:regulation of DNA-templated transcription"/>
    <property type="evidence" value="ECO:0007669"/>
    <property type="project" value="InterPro"/>
</dbReference>
<evidence type="ECO:0000313" key="6">
    <source>
        <dbReference type="EMBL" id="KAF7820514.1"/>
    </source>
</evidence>
<dbReference type="PANTHER" id="PTHR31744">
    <property type="entry name" value="PROTEIN CUP-SHAPED COTYLEDON 2-RELATED"/>
    <property type="match status" value="1"/>
</dbReference>
<keyword evidence="1" id="KW-0805">Transcription regulation</keyword>
<proteinExistence type="predicted"/>
<name>A0A834TN42_9FABA</name>
<dbReference type="PROSITE" id="PS51005">
    <property type="entry name" value="NAC"/>
    <property type="match status" value="1"/>
</dbReference>
<dbReference type="AlphaFoldDB" id="A0A834TN42"/>
<evidence type="ECO:0000256" key="3">
    <source>
        <dbReference type="ARBA" id="ARBA00023163"/>
    </source>
</evidence>
<organism evidence="6 7">
    <name type="scientific">Senna tora</name>
    <dbReference type="NCBI Taxonomy" id="362788"/>
    <lineage>
        <taxon>Eukaryota</taxon>
        <taxon>Viridiplantae</taxon>
        <taxon>Streptophyta</taxon>
        <taxon>Embryophyta</taxon>
        <taxon>Tracheophyta</taxon>
        <taxon>Spermatophyta</taxon>
        <taxon>Magnoliopsida</taxon>
        <taxon>eudicotyledons</taxon>
        <taxon>Gunneridae</taxon>
        <taxon>Pentapetalae</taxon>
        <taxon>rosids</taxon>
        <taxon>fabids</taxon>
        <taxon>Fabales</taxon>
        <taxon>Fabaceae</taxon>
        <taxon>Caesalpinioideae</taxon>
        <taxon>Cassia clade</taxon>
        <taxon>Senna</taxon>
    </lineage>
</organism>
<comment type="caution">
    <text evidence="6">The sequence shown here is derived from an EMBL/GenBank/DDBJ whole genome shotgun (WGS) entry which is preliminary data.</text>
</comment>
<evidence type="ECO:0000259" key="5">
    <source>
        <dbReference type="PROSITE" id="PS51005"/>
    </source>
</evidence>
<dbReference type="InterPro" id="IPR003441">
    <property type="entry name" value="NAC-dom"/>
</dbReference>
<keyword evidence="7" id="KW-1185">Reference proteome</keyword>
<gene>
    <name evidence="6" type="ORF">G2W53_025969</name>
</gene>
<evidence type="ECO:0000313" key="7">
    <source>
        <dbReference type="Proteomes" id="UP000634136"/>
    </source>
</evidence>
<dbReference type="Proteomes" id="UP000634136">
    <property type="component" value="Unassembled WGS sequence"/>
</dbReference>
<protein>
    <submittedName>
        <fullName evidence="6">NAC domain-containing protein 92-like</fullName>
    </submittedName>
</protein>
<dbReference type="SUPFAM" id="SSF101941">
    <property type="entry name" value="NAC domain"/>
    <property type="match status" value="1"/>
</dbReference>
<evidence type="ECO:0000256" key="1">
    <source>
        <dbReference type="ARBA" id="ARBA00023015"/>
    </source>
</evidence>
<keyword evidence="3" id="KW-0804">Transcription</keyword>